<sequence>MADVERVVAVNAAARSPEERRQLFDKVSERHDPEAFRVLYDLYFGDMWARAFCSQERKAMQEVVLNLLDCVLDDFKNKDRHRAAAFLEATMTFLHNSDLFRLDLAASKIAGAMADERDAKVHNSLRKILIAIRERYQKAQAESEPE</sequence>
<dbReference type="EMBL" id="MFIF01000009">
    <property type="protein sequence ID" value="OGF86979.1"/>
    <property type="molecule type" value="Genomic_DNA"/>
</dbReference>
<comment type="caution">
    <text evidence="1">The sequence shown here is derived from an EMBL/GenBank/DDBJ whole genome shotgun (WGS) entry which is preliminary data.</text>
</comment>
<protein>
    <submittedName>
        <fullName evidence="1">Uncharacterized protein</fullName>
    </submittedName>
</protein>
<accession>A0A1F5XGI2</accession>
<gene>
    <name evidence="1" type="ORF">A3B19_00915</name>
</gene>
<name>A0A1F5XGI2_9BACT</name>
<evidence type="ECO:0000313" key="2">
    <source>
        <dbReference type="Proteomes" id="UP000177346"/>
    </source>
</evidence>
<dbReference type="Proteomes" id="UP000177346">
    <property type="component" value="Unassembled WGS sequence"/>
</dbReference>
<organism evidence="1 2">
    <name type="scientific">Candidatus Giovannonibacteria bacterium RIFCSPLOWO2_01_FULL_46_32</name>
    <dbReference type="NCBI Taxonomy" id="1798353"/>
    <lineage>
        <taxon>Bacteria</taxon>
        <taxon>Candidatus Giovannoniibacteriota</taxon>
    </lineage>
</organism>
<reference evidence="1 2" key="1">
    <citation type="journal article" date="2016" name="Nat. Commun.">
        <title>Thousands of microbial genomes shed light on interconnected biogeochemical processes in an aquifer system.</title>
        <authorList>
            <person name="Anantharaman K."/>
            <person name="Brown C.T."/>
            <person name="Hug L.A."/>
            <person name="Sharon I."/>
            <person name="Castelle C.J."/>
            <person name="Probst A.J."/>
            <person name="Thomas B.C."/>
            <person name="Singh A."/>
            <person name="Wilkins M.J."/>
            <person name="Karaoz U."/>
            <person name="Brodie E.L."/>
            <person name="Williams K.H."/>
            <person name="Hubbard S.S."/>
            <person name="Banfield J.F."/>
        </authorList>
    </citation>
    <scope>NUCLEOTIDE SEQUENCE [LARGE SCALE GENOMIC DNA]</scope>
</reference>
<dbReference type="AlphaFoldDB" id="A0A1F5XGI2"/>
<evidence type="ECO:0000313" key="1">
    <source>
        <dbReference type="EMBL" id="OGF86979.1"/>
    </source>
</evidence>
<proteinExistence type="predicted"/>